<dbReference type="GO" id="GO:0003677">
    <property type="term" value="F:DNA binding"/>
    <property type="evidence" value="ECO:0007669"/>
    <property type="project" value="UniProtKB-KW"/>
</dbReference>
<keyword evidence="4" id="KW-0238">DNA-binding</keyword>
<comment type="caution">
    <text evidence="9">The sequence shown here is derived from an EMBL/GenBank/DDBJ whole genome shotgun (WGS) entry which is preliminary data.</text>
</comment>
<proteinExistence type="predicted"/>
<dbReference type="GO" id="GO:0008270">
    <property type="term" value="F:zinc ion binding"/>
    <property type="evidence" value="ECO:0007669"/>
    <property type="project" value="InterPro"/>
</dbReference>
<comment type="subcellular location">
    <subcellularLocation>
        <location evidence="1">Nucleus</location>
    </subcellularLocation>
</comment>
<feature type="compositionally biased region" description="Polar residues" evidence="7">
    <location>
        <begin position="63"/>
        <end position="77"/>
    </location>
</feature>
<accession>A0A1F5LSD4</accession>
<dbReference type="Gene3D" id="4.10.240.10">
    <property type="entry name" value="Zn(2)-C6 fungal-type DNA-binding domain"/>
    <property type="match status" value="1"/>
</dbReference>
<name>A0A1F5LSD4_PENAI</name>
<sequence>MHLSAASRKRPVTACTECRRRKQKCDRLRPCNMCTGRDVTEKCTYDHLESSDEGSTVRAELPSPQSSLSTADNGQTSTPFMERPFQNQIGYARPGGENTLSELYEVMGDDKELQALNSTNIMPLHPPTLRLFSDLCAKLPQQAVTRELIEIFFSEANWYFAVLEKQYFEKLYTSWYALSNHLMANGQPGGLPPDLLHFPALIFQILAVALQFAPLDMPCLQSLGVDSFAARDRLSGNFSERGVAALRVMETDGSTLTTVQSNLMRALWLKNSSRGREAWHVLGAAIRMAQDLGLHKQSKIFQKPQSPLEDTLSQLWYDEYKHSHMAFALGWPRTINSSDCTIVPPLDRDIPADPSTTVPMALFPHEPPSSFTPHLFQYAVCQQIHEAMSLGVHKRHPENYTLVETLHHRILSLLSGLPPVHRPVNPDRSWDLTHVHIPKQRQQIATAAHSFLMALHRPHSKIRVASRNAAIEAALATLDAQECLFDLMATRYYSIYALSVYTVDAAIFLSVTILEYPPSDPGLSHRIQRTIEKAIHRLELAQDRVSLAKSGLLILKLCHSRIQPMTQFQHNMPRTTVQQPSQILDSISSGETQIDNEPSHYLFPAPGIMPEFATSGVDNAAMFDDITLGATTYIQLMLEVQHNLRSITVVESGEGIRCVSNIDDIADDEPESRFGRGDQM</sequence>
<keyword evidence="5" id="KW-0804">Transcription</keyword>
<organism evidence="9 10">
    <name type="scientific">Penicillium arizonense</name>
    <dbReference type="NCBI Taxonomy" id="1835702"/>
    <lineage>
        <taxon>Eukaryota</taxon>
        <taxon>Fungi</taxon>
        <taxon>Dikarya</taxon>
        <taxon>Ascomycota</taxon>
        <taxon>Pezizomycotina</taxon>
        <taxon>Eurotiomycetes</taxon>
        <taxon>Eurotiomycetidae</taxon>
        <taxon>Eurotiales</taxon>
        <taxon>Aspergillaceae</taxon>
        <taxon>Penicillium</taxon>
    </lineage>
</organism>
<dbReference type="PANTHER" id="PTHR31001:SF87">
    <property type="entry name" value="COL-21"/>
    <property type="match status" value="1"/>
</dbReference>
<evidence type="ECO:0000256" key="3">
    <source>
        <dbReference type="ARBA" id="ARBA00023015"/>
    </source>
</evidence>
<dbReference type="InterPro" id="IPR001138">
    <property type="entry name" value="Zn2Cys6_DnaBD"/>
</dbReference>
<dbReference type="SUPFAM" id="SSF57701">
    <property type="entry name" value="Zn2/Cys6 DNA-binding domain"/>
    <property type="match status" value="1"/>
</dbReference>
<keyword evidence="2" id="KW-0479">Metal-binding</keyword>
<feature type="domain" description="Zn(2)-C6 fungal-type" evidence="8">
    <location>
        <begin position="14"/>
        <end position="45"/>
    </location>
</feature>
<protein>
    <recommendedName>
        <fullName evidence="8">Zn(2)-C6 fungal-type domain-containing protein</fullName>
    </recommendedName>
</protein>
<dbReference type="Pfam" id="PF04082">
    <property type="entry name" value="Fungal_trans"/>
    <property type="match status" value="1"/>
</dbReference>
<dbReference type="AlphaFoldDB" id="A0A1F5LSD4"/>
<evidence type="ECO:0000256" key="4">
    <source>
        <dbReference type="ARBA" id="ARBA00023125"/>
    </source>
</evidence>
<dbReference type="RefSeq" id="XP_022491551.1">
    <property type="nucleotide sequence ID" value="XM_022628443.1"/>
</dbReference>
<dbReference type="Proteomes" id="UP000177622">
    <property type="component" value="Unassembled WGS sequence"/>
</dbReference>
<evidence type="ECO:0000256" key="6">
    <source>
        <dbReference type="ARBA" id="ARBA00023242"/>
    </source>
</evidence>
<keyword evidence="10" id="KW-1185">Reference proteome</keyword>
<dbReference type="SMART" id="SM00066">
    <property type="entry name" value="GAL4"/>
    <property type="match status" value="1"/>
</dbReference>
<evidence type="ECO:0000256" key="2">
    <source>
        <dbReference type="ARBA" id="ARBA00022723"/>
    </source>
</evidence>
<gene>
    <name evidence="9" type="ORF">PENARI_c003G06387</name>
</gene>
<dbReference type="GO" id="GO:0006351">
    <property type="term" value="P:DNA-templated transcription"/>
    <property type="evidence" value="ECO:0007669"/>
    <property type="project" value="InterPro"/>
</dbReference>
<evidence type="ECO:0000313" key="9">
    <source>
        <dbReference type="EMBL" id="OGE56123.1"/>
    </source>
</evidence>
<feature type="region of interest" description="Disordered" evidence="7">
    <location>
        <begin position="49"/>
        <end position="77"/>
    </location>
</feature>
<dbReference type="InterPro" id="IPR007219">
    <property type="entry name" value="XnlR_reg_dom"/>
</dbReference>
<dbReference type="PROSITE" id="PS00463">
    <property type="entry name" value="ZN2_CY6_FUNGAL_1"/>
    <property type="match status" value="1"/>
</dbReference>
<keyword evidence="6" id="KW-0539">Nucleus</keyword>
<dbReference type="Pfam" id="PF00172">
    <property type="entry name" value="Zn_clus"/>
    <property type="match status" value="1"/>
</dbReference>
<dbReference type="PANTHER" id="PTHR31001">
    <property type="entry name" value="UNCHARACTERIZED TRANSCRIPTIONAL REGULATORY PROTEIN"/>
    <property type="match status" value="1"/>
</dbReference>
<dbReference type="CDD" id="cd12148">
    <property type="entry name" value="fungal_TF_MHR"/>
    <property type="match status" value="1"/>
</dbReference>
<reference evidence="9 10" key="1">
    <citation type="journal article" date="2016" name="Sci. Rep.">
        <title>Penicillium arizonense, a new, genome sequenced fungal species, reveals a high chemical diversity in secreted metabolites.</title>
        <authorList>
            <person name="Grijseels S."/>
            <person name="Nielsen J.C."/>
            <person name="Randelovic M."/>
            <person name="Nielsen J."/>
            <person name="Nielsen K.F."/>
            <person name="Workman M."/>
            <person name="Frisvad J.C."/>
        </authorList>
    </citation>
    <scope>NUCLEOTIDE SEQUENCE [LARGE SCALE GENOMIC DNA]</scope>
    <source>
        <strain evidence="9 10">CBS 141311</strain>
    </source>
</reference>
<dbReference type="GeneID" id="34573177"/>
<dbReference type="GO" id="GO:0000981">
    <property type="term" value="F:DNA-binding transcription factor activity, RNA polymerase II-specific"/>
    <property type="evidence" value="ECO:0007669"/>
    <property type="project" value="InterPro"/>
</dbReference>
<dbReference type="STRING" id="1835702.A0A1F5LSD4"/>
<evidence type="ECO:0000259" key="8">
    <source>
        <dbReference type="PROSITE" id="PS50048"/>
    </source>
</evidence>
<dbReference type="InterPro" id="IPR050613">
    <property type="entry name" value="Sec_Metabolite_Reg"/>
</dbReference>
<evidence type="ECO:0000313" key="10">
    <source>
        <dbReference type="Proteomes" id="UP000177622"/>
    </source>
</evidence>
<keyword evidence="3" id="KW-0805">Transcription regulation</keyword>
<evidence type="ECO:0000256" key="7">
    <source>
        <dbReference type="SAM" id="MobiDB-lite"/>
    </source>
</evidence>
<dbReference type="InterPro" id="IPR036864">
    <property type="entry name" value="Zn2-C6_fun-type_DNA-bd_sf"/>
</dbReference>
<dbReference type="OrthoDB" id="5344325at2759"/>
<dbReference type="EMBL" id="LXJU01000003">
    <property type="protein sequence ID" value="OGE56123.1"/>
    <property type="molecule type" value="Genomic_DNA"/>
</dbReference>
<evidence type="ECO:0000256" key="1">
    <source>
        <dbReference type="ARBA" id="ARBA00004123"/>
    </source>
</evidence>
<dbReference type="GO" id="GO:0005634">
    <property type="term" value="C:nucleus"/>
    <property type="evidence" value="ECO:0007669"/>
    <property type="project" value="UniProtKB-SubCell"/>
</dbReference>
<evidence type="ECO:0000256" key="5">
    <source>
        <dbReference type="ARBA" id="ARBA00023163"/>
    </source>
</evidence>
<dbReference type="SMART" id="SM00906">
    <property type="entry name" value="Fungal_trans"/>
    <property type="match status" value="1"/>
</dbReference>
<dbReference type="CDD" id="cd00067">
    <property type="entry name" value="GAL4"/>
    <property type="match status" value="1"/>
</dbReference>
<dbReference type="PROSITE" id="PS50048">
    <property type="entry name" value="ZN2_CY6_FUNGAL_2"/>
    <property type="match status" value="1"/>
</dbReference>